<keyword evidence="3" id="KW-0808">Transferase</keyword>
<accession>A0ABN6N7I9</accession>
<dbReference type="PROSITE" id="PS52029">
    <property type="entry name" value="LD_TPASE"/>
    <property type="match status" value="1"/>
</dbReference>
<dbReference type="InterPro" id="IPR045380">
    <property type="entry name" value="LD_TPept_scaffold_dom"/>
</dbReference>
<evidence type="ECO:0000256" key="1">
    <source>
        <dbReference type="ARBA" id="ARBA00004752"/>
    </source>
</evidence>
<dbReference type="PANTHER" id="PTHR41533:SF2">
    <property type="entry name" value="BLR7131 PROTEIN"/>
    <property type="match status" value="1"/>
</dbReference>
<dbReference type="RefSeq" id="WP_248340836.1">
    <property type="nucleotide sequence ID" value="NZ_AP025592.1"/>
</dbReference>
<evidence type="ECO:0000256" key="2">
    <source>
        <dbReference type="ARBA" id="ARBA00005992"/>
    </source>
</evidence>
<dbReference type="PANTHER" id="PTHR41533">
    <property type="entry name" value="L,D-TRANSPEPTIDASE HI_1667-RELATED"/>
    <property type="match status" value="1"/>
</dbReference>
<dbReference type="SUPFAM" id="SSF141523">
    <property type="entry name" value="L,D-transpeptidase catalytic domain-like"/>
    <property type="match status" value="1"/>
</dbReference>
<name>A0ABN6N7I9_9BACT</name>
<sequence length="449" mass="48042">MRGLGAGWLLLALGAAPGLASPEELWLSPAGPTPQALAVVDALRRAGEKGLVPDDYDGPRWAERLSELARSPAAPEPRARFDEALTAAALRYASDLARGRPVPGRPDLRAAFPGAPALDLLAFVRDRLAAGPDPAAALAELEPPFAAYRRTLAALAERRRLAAGGDPARVAEVHKLELTLERWRWLPRRFEAPPMVVNIPAFELTARDPGSGRRVAMKVVVGKAYGLQTPALAASLTEVVFRPAWNVPASIQRKELVPRLARDPGLLEREGYELVDRQGRVAARALDPAGLQALRAGTLRLRQRPGPKNALGAVKFVFPNPHGIYLHGTPAVALFARGRRDLSHGCVRVEDPLALAEWVLRGLPDWPRARIAAAMAGPEPRRVRLTRAIPVLLVYGTAVVGEDGTARFFEDVYGHDAALDRALAAGRGWGRRPAGSGGPQGAVAQGAPP</sequence>
<keyword evidence="11" id="KW-1185">Reference proteome</keyword>
<dbReference type="InterPro" id="IPR005490">
    <property type="entry name" value="LD_TPept_cat_dom"/>
</dbReference>
<dbReference type="InterPro" id="IPR038063">
    <property type="entry name" value="Transpep_catalytic_dom"/>
</dbReference>
<reference evidence="11" key="1">
    <citation type="journal article" date="2022" name="Int. J. Syst. Evol. Microbiol.">
        <title>Anaeromyxobacter oryzae sp. nov., Anaeromyxobacter diazotrophicus sp. nov. and Anaeromyxobacter paludicola sp. nov., isolated from paddy soils.</title>
        <authorList>
            <person name="Itoh H."/>
            <person name="Xu Z."/>
            <person name="Mise K."/>
            <person name="Masuda Y."/>
            <person name="Ushijima N."/>
            <person name="Hayakawa C."/>
            <person name="Shiratori Y."/>
            <person name="Senoo K."/>
        </authorList>
    </citation>
    <scope>NUCLEOTIDE SEQUENCE [LARGE SCALE GENOMIC DNA]</scope>
    <source>
        <strain evidence="11">Red630</strain>
    </source>
</reference>
<feature type="active site" description="Nucleophile" evidence="7">
    <location>
        <position position="346"/>
    </location>
</feature>
<dbReference type="InterPro" id="IPR052905">
    <property type="entry name" value="LD-transpeptidase_YkuD-like"/>
</dbReference>
<keyword evidence="5 7" id="KW-0573">Peptidoglycan synthesis</keyword>
<evidence type="ECO:0000256" key="3">
    <source>
        <dbReference type="ARBA" id="ARBA00022679"/>
    </source>
</evidence>
<feature type="active site" description="Proton donor/acceptor" evidence="7">
    <location>
        <position position="327"/>
    </location>
</feature>
<feature type="region of interest" description="Disordered" evidence="8">
    <location>
        <begin position="429"/>
        <end position="449"/>
    </location>
</feature>
<evidence type="ECO:0000256" key="6">
    <source>
        <dbReference type="ARBA" id="ARBA00023316"/>
    </source>
</evidence>
<organism evidence="10 11">
    <name type="scientific">Anaeromyxobacter paludicola</name>
    <dbReference type="NCBI Taxonomy" id="2918171"/>
    <lineage>
        <taxon>Bacteria</taxon>
        <taxon>Pseudomonadati</taxon>
        <taxon>Myxococcota</taxon>
        <taxon>Myxococcia</taxon>
        <taxon>Myxococcales</taxon>
        <taxon>Cystobacterineae</taxon>
        <taxon>Anaeromyxobacteraceae</taxon>
        <taxon>Anaeromyxobacter</taxon>
    </lineage>
</organism>
<evidence type="ECO:0000256" key="8">
    <source>
        <dbReference type="SAM" id="MobiDB-lite"/>
    </source>
</evidence>
<evidence type="ECO:0000256" key="7">
    <source>
        <dbReference type="PROSITE-ProRule" id="PRU01373"/>
    </source>
</evidence>
<dbReference type="Proteomes" id="UP001162734">
    <property type="component" value="Chromosome"/>
</dbReference>
<dbReference type="EMBL" id="AP025592">
    <property type="protein sequence ID" value="BDG09146.1"/>
    <property type="molecule type" value="Genomic_DNA"/>
</dbReference>
<keyword evidence="6 7" id="KW-0961">Cell wall biogenesis/degradation</keyword>
<evidence type="ECO:0000313" key="11">
    <source>
        <dbReference type="Proteomes" id="UP001162734"/>
    </source>
</evidence>
<dbReference type="Pfam" id="PF03734">
    <property type="entry name" value="YkuD"/>
    <property type="match status" value="1"/>
</dbReference>
<protein>
    <recommendedName>
        <fullName evidence="9">L,D-TPase catalytic domain-containing protein</fullName>
    </recommendedName>
</protein>
<evidence type="ECO:0000256" key="5">
    <source>
        <dbReference type="ARBA" id="ARBA00022984"/>
    </source>
</evidence>
<dbReference type="Gene3D" id="2.40.440.10">
    <property type="entry name" value="L,D-transpeptidase catalytic domain-like"/>
    <property type="match status" value="1"/>
</dbReference>
<proteinExistence type="inferred from homology"/>
<keyword evidence="4 7" id="KW-0133">Cell shape</keyword>
<feature type="domain" description="L,D-TPase catalytic" evidence="9">
    <location>
        <begin position="193"/>
        <end position="374"/>
    </location>
</feature>
<dbReference type="CDD" id="cd16913">
    <property type="entry name" value="YkuD_like"/>
    <property type="match status" value="1"/>
</dbReference>
<evidence type="ECO:0000259" key="9">
    <source>
        <dbReference type="PROSITE" id="PS52029"/>
    </source>
</evidence>
<evidence type="ECO:0000313" key="10">
    <source>
        <dbReference type="EMBL" id="BDG09146.1"/>
    </source>
</evidence>
<comment type="similarity">
    <text evidence="2">Belongs to the YkuD family.</text>
</comment>
<evidence type="ECO:0000256" key="4">
    <source>
        <dbReference type="ARBA" id="ARBA00022960"/>
    </source>
</evidence>
<comment type="pathway">
    <text evidence="1 7">Cell wall biogenesis; peptidoglycan biosynthesis.</text>
</comment>
<gene>
    <name evidence="10" type="ORF">AMPC_22590</name>
</gene>
<dbReference type="Pfam" id="PF20142">
    <property type="entry name" value="Scaffold"/>
    <property type="match status" value="1"/>
</dbReference>